<dbReference type="PANTHER" id="PTHR34365:SF16">
    <property type="entry name" value="GLYCINE-RICH DOMAIN-CONTAINING PROTEIN-LIKE PROTEIN"/>
    <property type="match status" value="1"/>
</dbReference>
<dbReference type="EMBL" id="CAKMRJ010002952">
    <property type="protein sequence ID" value="CAH1429624.1"/>
    <property type="molecule type" value="Genomic_DNA"/>
</dbReference>
<dbReference type="PANTHER" id="PTHR34365">
    <property type="entry name" value="ENOLASE (DUF1399)"/>
    <property type="match status" value="1"/>
</dbReference>
<gene>
    <name evidence="1" type="ORF">LVIROSA_LOCUS16474</name>
</gene>
<protein>
    <submittedName>
        <fullName evidence="1">Uncharacterized protein</fullName>
    </submittedName>
</protein>
<accession>A0AAU9MP67</accession>
<dbReference type="Proteomes" id="UP001157418">
    <property type="component" value="Unassembled WGS sequence"/>
</dbReference>
<dbReference type="AlphaFoldDB" id="A0AAU9MP67"/>
<name>A0AAU9MP67_9ASTR</name>
<sequence length="136" mass="16214">METEQESKWNAAQSIFISEDLLTADKLQLQFLAVVDRNRWLYQGHTLQWAIYRYNACWLPLLAKHSESKITKGPLVVPLDCEWIWHYHSLNPIRYKSDCEECMCDVSQISFKIFYSGSYQAIVVRAFYNYIFLRFQ</sequence>
<organism evidence="1 2">
    <name type="scientific">Lactuca virosa</name>
    <dbReference type="NCBI Taxonomy" id="75947"/>
    <lineage>
        <taxon>Eukaryota</taxon>
        <taxon>Viridiplantae</taxon>
        <taxon>Streptophyta</taxon>
        <taxon>Embryophyta</taxon>
        <taxon>Tracheophyta</taxon>
        <taxon>Spermatophyta</taxon>
        <taxon>Magnoliopsida</taxon>
        <taxon>eudicotyledons</taxon>
        <taxon>Gunneridae</taxon>
        <taxon>Pentapetalae</taxon>
        <taxon>asterids</taxon>
        <taxon>campanulids</taxon>
        <taxon>Asterales</taxon>
        <taxon>Asteraceae</taxon>
        <taxon>Cichorioideae</taxon>
        <taxon>Cichorieae</taxon>
        <taxon>Lactucinae</taxon>
        <taxon>Lactuca</taxon>
    </lineage>
</organism>
<evidence type="ECO:0000313" key="2">
    <source>
        <dbReference type="Proteomes" id="UP001157418"/>
    </source>
</evidence>
<feature type="non-terminal residue" evidence="1">
    <location>
        <position position="136"/>
    </location>
</feature>
<reference evidence="1 2" key="1">
    <citation type="submission" date="2022-01" db="EMBL/GenBank/DDBJ databases">
        <authorList>
            <person name="Xiong W."/>
            <person name="Schranz E."/>
        </authorList>
    </citation>
    <scope>NUCLEOTIDE SEQUENCE [LARGE SCALE GENOMIC DNA]</scope>
</reference>
<dbReference type="Pfam" id="PF07173">
    <property type="entry name" value="GRDP-like"/>
    <property type="match status" value="1"/>
</dbReference>
<comment type="caution">
    <text evidence="1">The sequence shown here is derived from an EMBL/GenBank/DDBJ whole genome shotgun (WGS) entry which is preliminary data.</text>
</comment>
<keyword evidence="2" id="KW-1185">Reference proteome</keyword>
<evidence type="ECO:0000313" key="1">
    <source>
        <dbReference type="EMBL" id="CAH1429624.1"/>
    </source>
</evidence>
<dbReference type="InterPro" id="IPR009836">
    <property type="entry name" value="GRDP-like"/>
</dbReference>
<proteinExistence type="predicted"/>